<evidence type="ECO:0000313" key="2">
    <source>
        <dbReference type="EMBL" id="RRT32746.1"/>
    </source>
</evidence>
<evidence type="ECO:0000313" key="3">
    <source>
        <dbReference type="Proteomes" id="UP000287651"/>
    </source>
</evidence>
<accession>A0A426WZV5</accession>
<dbReference type="Proteomes" id="UP000287651">
    <property type="component" value="Unassembled WGS sequence"/>
</dbReference>
<sequence>MGVKSQSGRWQPRVATTVEEEEGNNNVDCDCTATSWLQVMSVTARVWLQLEEDGATMYMAIAEEGSSGMKQEMTTVVFNLLLTAIKIVGSE</sequence>
<organism evidence="2 3">
    <name type="scientific">Ensete ventricosum</name>
    <name type="common">Abyssinian banana</name>
    <name type="synonym">Musa ensete</name>
    <dbReference type="NCBI Taxonomy" id="4639"/>
    <lineage>
        <taxon>Eukaryota</taxon>
        <taxon>Viridiplantae</taxon>
        <taxon>Streptophyta</taxon>
        <taxon>Embryophyta</taxon>
        <taxon>Tracheophyta</taxon>
        <taxon>Spermatophyta</taxon>
        <taxon>Magnoliopsida</taxon>
        <taxon>Liliopsida</taxon>
        <taxon>Zingiberales</taxon>
        <taxon>Musaceae</taxon>
        <taxon>Ensete</taxon>
    </lineage>
</organism>
<proteinExistence type="predicted"/>
<protein>
    <submittedName>
        <fullName evidence="2">Uncharacterized protein</fullName>
    </submittedName>
</protein>
<comment type="caution">
    <text evidence="2">The sequence shown here is derived from an EMBL/GenBank/DDBJ whole genome shotgun (WGS) entry which is preliminary data.</text>
</comment>
<evidence type="ECO:0000256" key="1">
    <source>
        <dbReference type="SAM" id="MobiDB-lite"/>
    </source>
</evidence>
<dbReference type="EMBL" id="AMZH03030811">
    <property type="protein sequence ID" value="RRT32746.1"/>
    <property type="molecule type" value="Genomic_DNA"/>
</dbReference>
<name>A0A426WZV5_ENSVE</name>
<gene>
    <name evidence="2" type="ORF">B296_00050102</name>
</gene>
<reference evidence="2 3" key="1">
    <citation type="journal article" date="2014" name="Agronomy (Basel)">
        <title>A Draft Genome Sequence for Ensete ventricosum, the Drought-Tolerant Tree Against Hunger.</title>
        <authorList>
            <person name="Harrison J."/>
            <person name="Moore K.A."/>
            <person name="Paszkiewicz K."/>
            <person name="Jones T."/>
            <person name="Grant M."/>
            <person name="Ambacheew D."/>
            <person name="Muzemil S."/>
            <person name="Studholme D.J."/>
        </authorList>
    </citation>
    <scope>NUCLEOTIDE SEQUENCE [LARGE SCALE GENOMIC DNA]</scope>
</reference>
<dbReference type="AlphaFoldDB" id="A0A426WZV5"/>
<feature type="region of interest" description="Disordered" evidence="1">
    <location>
        <begin position="1"/>
        <end position="26"/>
    </location>
</feature>